<accession>X0T5W7</accession>
<organism evidence="1">
    <name type="scientific">marine sediment metagenome</name>
    <dbReference type="NCBI Taxonomy" id="412755"/>
    <lineage>
        <taxon>unclassified sequences</taxon>
        <taxon>metagenomes</taxon>
        <taxon>ecological metagenomes</taxon>
    </lineage>
</organism>
<comment type="caution">
    <text evidence="1">The sequence shown here is derived from an EMBL/GenBank/DDBJ whole genome shotgun (WGS) entry which is preliminary data.</text>
</comment>
<dbReference type="EMBL" id="BARS01006064">
    <property type="protein sequence ID" value="GAF82741.1"/>
    <property type="molecule type" value="Genomic_DNA"/>
</dbReference>
<evidence type="ECO:0008006" key="2">
    <source>
        <dbReference type="Google" id="ProtNLM"/>
    </source>
</evidence>
<sequence length="162" mass="18385">MLEKIGDYCEELAKQVISILNQSTEIEAGLLKDIEAFGNFMQTTYDKTVKAFFSLNLKQANEAIELVESANLEERPIQERIVFEAERMIREERDPSLKKAGTASGGAKDFLNLAMSLRILVWNLGQILNSCSTINEISINRRLEEVSDICTIEKDLRLENQI</sequence>
<evidence type="ECO:0000313" key="1">
    <source>
        <dbReference type="EMBL" id="GAF82741.1"/>
    </source>
</evidence>
<protein>
    <recommendedName>
        <fullName evidence="2">PhoU domain-containing protein</fullName>
    </recommendedName>
</protein>
<dbReference type="AlphaFoldDB" id="X0T5W7"/>
<dbReference type="Gene3D" id="1.20.58.220">
    <property type="entry name" value="Phosphate transport system protein phou homolog 2, domain 2"/>
    <property type="match status" value="1"/>
</dbReference>
<dbReference type="SUPFAM" id="SSF109755">
    <property type="entry name" value="PhoU-like"/>
    <property type="match status" value="1"/>
</dbReference>
<proteinExistence type="predicted"/>
<name>X0T5W7_9ZZZZ</name>
<dbReference type="InterPro" id="IPR038078">
    <property type="entry name" value="PhoU-like_sf"/>
</dbReference>
<reference evidence="1" key="1">
    <citation type="journal article" date="2014" name="Front. Microbiol.">
        <title>High frequency of phylogenetically diverse reductive dehalogenase-homologous genes in deep subseafloor sedimentary metagenomes.</title>
        <authorList>
            <person name="Kawai M."/>
            <person name="Futagami T."/>
            <person name="Toyoda A."/>
            <person name="Takaki Y."/>
            <person name="Nishi S."/>
            <person name="Hori S."/>
            <person name="Arai W."/>
            <person name="Tsubouchi T."/>
            <person name="Morono Y."/>
            <person name="Uchiyama I."/>
            <person name="Ito T."/>
            <person name="Fujiyama A."/>
            <person name="Inagaki F."/>
            <person name="Takami H."/>
        </authorList>
    </citation>
    <scope>NUCLEOTIDE SEQUENCE</scope>
    <source>
        <strain evidence="1">Expedition CK06-06</strain>
    </source>
</reference>
<gene>
    <name evidence="1" type="ORF">S01H1_11863</name>
</gene>